<evidence type="ECO:0000256" key="9">
    <source>
        <dbReference type="ARBA" id="ARBA00023128"/>
    </source>
</evidence>
<dbReference type="OMA" id="QNFARAN"/>
<dbReference type="InterPro" id="IPR006885">
    <property type="entry name" value="NADH_UbQ_FeS_4_mit-like"/>
</dbReference>
<sequence>MAASLSRLGSPGLRLALRPLCLRLAWFSGRSGQEIIHKGDSAVDAAKEREEVGIAPLTGIPEWHLKNRTVRIFKPARNAMQSGTQSFQSWRLEFDTMERWENPLMGWASTGDPLSNTSLEFGSKEEAIIYAEKQGFNYEVDEAHEKIIRHKSYGANFSWNKHTRVSTK</sequence>
<keyword evidence="8 11" id="KW-0249">Electron transport</keyword>
<keyword evidence="5 11" id="KW-0679">Respiratory chain</keyword>
<keyword evidence="6 11" id="KW-0999">Mitochondrion inner membrane</keyword>
<keyword evidence="9 11" id="KW-0496">Mitochondrion</keyword>
<dbReference type="KEGG" id="nve:5502037"/>
<keyword evidence="4 11" id="KW-0813">Transport</keyword>
<dbReference type="EMBL" id="DS469930">
    <property type="protein sequence ID" value="EDO31162.1"/>
    <property type="molecule type" value="Genomic_DNA"/>
</dbReference>
<dbReference type="Pfam" id="PF04800">
    <property type="entry name" value="NDUS4"/>
    <property type="match status" value="1"/>
</dbReference>
<gene>
    <name evidence="12" type="ORF">NEMVEDRAFT_v1g236104</name>
</gene>
<dbReference type="AlphaFoldDB" id="A7SYP5"/>
<dbReference type="GO" id="GO:0005743">
    <property type="term" value="C:mitochondrial inner membrane"/>
    <property type="evidence" value="ECO:0007669"/>
    <property type="project" value="UniProtKB-SubCell"/>
</dbReference>
<dbReference type="Gene3D" id="3.30.160.190">
    <property type="entry name" value="atu1810 like domain"/>
    <property type="match status" value="1"/>
</dbReference>
<evidence type="ECO:0000256" key="5">
    <source>
        <dbReference type="ARBA" id="ARBA00022660"/>
    </source>
</evidence>
<keyword evidence="7 11" id="KW-0809">Transit peptide</keyword>
<dbReference type="InParanoid" id="A7SYP5"/>
<dbReference type="PANTHER" id="PTHR12219">
    <property type="entry name" value="NADH-UBIQUINONE OXIDOREDUCTASE"/>
    <property type="match status" value="1"/>
</dbReference>
<dbReference type="OrthoDB" id="3089at2759"/>
<evidence type="ECO:0000256" key="7">
    <source>
        <dbReference type="ARBA" id="ARBA00022946"/>
    </source>
</evidence>
<dbReference type="Proteomes" id="UP000001593">
    <property type="component" value="Unassembled WGS sequence"/>
</dbReference>
<comment type="similarity">
    <text evidence="2 11">Belongs to the complex I NDUFS4 subunit family.</text>
</comment>
<accession>A7SYP5</accession>
<evidence type="ECO:0000256" key="10">
    <source>
        <dbReference type="ARBA" id="ARBA00023136"/>
    </source>
</evidence>
<evidence type="ECO:0000256" key="4">
    <source>
        <dbReference type="ARBA" id="ARBA00022448"/>
    </source>
</evidence>
<reference evidence="12 13" key="1">
    <citation type="journal article" date="2007" name="Science">
        <title>Sea anemone genome reveals ancestral eumetazoan gene repertoire and genomic organization.</title>
        <authorList>
            <person name="Putnam N.H."/>
            <person name="Srivastava M."/>
            <person name="Hellsten U."/>
            <person name="Dirks B."/>
            <person name="Chapman J."/>
            <person name="Salamov A."/>
            <person name="Terry A."/>
            <person name="Shapiro H."/>
            <person name="Lindquist E."/>
            <person name="Kapitonov V.V."/>
            <person name="Jurka J."/>
            <person name="Genikhovich G."/>
            <person name="Grigoriev I.V."/>
            <person name="Lucas S.M."/>
            <person name="Steele R.E."/>
            <person name="Finnerty J.R."/>
            <person name="Technau U."/>
            <person name="Martindale M.Q."/>
            <person name="Rokhsar D.S."/>
        </authorList>
    </citation>
    <scope>NUCLEOTIDE SEQUENCE [LARGE SCALE GENOMIC DNA]</scope>
    <source>
        <strain evidence="13">CH2 X CH6</strain>
    </source>
</reference>
<dbReference type="PhylomeDB" id="A7SYP5"/>
<dbReference type="STRING" id="45351.A7SYP5"/>
<dbReference type="HOGENOM" id="CLU_077196_1_0_1"/>
<dbReference type="eggNOG" id="KOG3389">
    <property type="taxonomic scope" value="Eukaryota"/>
</dbReference>
<evidence type="ECO:0000313" key="13">
    <source>
        <dbReference type="Proteomes" id="UP000001593"/>
    </source>
</evidence>
<dbReference type="FunFam" id="3.30.160.190:FF:000001">
    <property type="entry name" value="NADH-ubiquinone oxidoreductase 21 kDa subunit mitochondrial"/>
    <property type="match status" value="1"/>
</dbReference>
<evidence type="ECO:0000256" key="6">
    <source>
        <dbReference type="ARBA" id="ARBA00022792"/>
    </source>
</evidence>
<evidence type="ECO:0000256" key="1">
    <source>
        <dbReference type="ARBA" id="ARBA00003195"/>
    </source>
</evidence>
<keyword evidence="13" id="KW-1185">Reference proteome</keyword>
<dbReference type="GO" id="GO:0045271">
    <property type="term" value="C:respiratory chain complex I"/>
    <property type="evidence" value="ECO:0000318"/>
    <property type="project" value="GO_Central"/>
</dbReference>
<keyword evidence="10 11" id="KW-0472">Membrane</keyword>
<dbReference type="InterPro" id="IPR038532">
    <property type="entry name" value="NDUFS4-like_sf"/>
</dbReference>
<evidence type="ECO:0000256" key="8">
    <source>
        <dbReference type="ARBA" id="ARBA00022982"/>
    </source>
</evidence>
<proteinExistence type="inferred from homology"/>
<comment type="function">
    <text evidence="1 11">Accessory subunit of the mitochondrial membrane respiratory chain NADH dehydrogenase (Complex I), that is believed not to be involved in catalysis. Complex I functions in the transfer of electrons from NADH to the respiratory chain. The immediate electron acceptor for the enzyme is believed to be ubiquinone.</text>
</comment>
<evidence type="ECO:0000313" key="12">
    <source>
        <dbReference type="EMBL" id="EDO31162.1"/>
    </source>
</evidence>
<evidence type="ECO:0000256" key="11">
    <source>
        <dbReference type="RuleBase" id="RU367010"/>
    </source>
</evidence>
<name>A7SYP5_NEMVE</name>
<evidence type="ECO:0000256" key="2">
    <source>
        <dbReference type="ARBA" id="ARBA00005882"/>
    </source>
</evidence>
<comment type="subcellular location">
    <subcellularLocation>
        <location evidence="11">Mitochondrion inner membrane</location>
        <topology evidence="11">Peripheral membrane protein</topology>
        <orientation evidence="11">Matrix side</orientation>
    </subcellularLocation>
</comment>
<dbReference type="PANTHER" id="PTHR12219:SF8">
    <property type="entry name" value="NADH DEHYDROGENASE [UBIQUINONE] IRON-SULFUR PROTEIN 4, MITOCHONDRIAL"/>
    <property type="match status" value="1"/>
</dbReference>
<evidence type="ECO:0000256" key="3">
    <source>
        <dbReference type="ARBA" id="ARBA00015796"/>
    </source>
</evidence>
<protein>
    <recommendedName>
        <fullName evidence="3 11">NADH dehydrogenase [ubiquinone] iron-sulfur protein 4, mitochondrial</fullName>
    </recommendedName>
</protein>
<dbReference type="GO" id="GO:0022900">
    <property type="term" value="P:electron transport chain"/>
    <property type="evidence" value="ECO:0007669"/>
    <property type="project" value="InterPro"/>
</dbReference>
<organism evidence="12 13">
    <name type="scientific">Nematostella vectensis</name>
    <name type="common">Starlet sea anemone</name>
    <dbReference type="NCBI Taxonomy" id="45351"/>
    <lineage>
        <taxon>Eukaryota</taxon>
        <taxon>Metazoa</taxon>
        <taxon>Cnidaria</taxon>
        <taxon>Anthozoa</taxon>
        <taxon>Hexacorallia</taxon>
        <taxon>Actiniaria</taxon>
        <taxon>Edwardsiidae</taxon>
        <taxon>Nematostella</taxon>
    </lineage>
</organism>